<feature type="transmembrane region" description="Helical" evidence="1">
    <location>
        <begin position="191"/>
        <end position="211"/>
    </location>
</feature>
<feature type="transmembrane region" description="Helical" evidence="1">
    <location>
        <begin position="79"/>
        <end position="97"/>
    </location>
</feature>
<feature type="transmembrane region" description="Helical" evidence="1">
    <location>
        <begin position="129"/>
        <end position="149"/>
    </location>
</feature>
<accession>A0A7Y3VYA6</accession>
<keyword evidence="1" id="KW-1133">Transmembrane helix</keyword>
<evidence type="ECO:0000313" key="3">
    <source>
        <dbReference type="Proteomes" id="UP000536509"/>
    </source>
</evidence>
<comment type="caution">
    <text evidence="2">The sequence shown here is derived from an EMBL/GenBank/DDBJ whole genome shotgun (WGS) entry which is preliminary data.</text>
</comment>
<organism evidence="2 3">
    <name type="scientific">Flavobacterium rivulicola</name>
    <dbReference type="NCBI Taxonomy" id="2732161"/>
    <lineage>
        <taxon>Bacteria</taxon>
        <taxon>Pseudomonadati</taxon>
        <taxon>Bacteroidota</taxon>
        <taxon>Flavobacteriia</taxon>
        <taxon>Flavobacteriales</taxon>
        <taxon>Flavobacteriaceae</taxon>
        <taxon>Flavobacterium</taxon>
    </lineage>
</organism>
<feature type="transmembrane region" description="Helical" evidence="1">
    <location>
        <begin position="169"/>
        <end position="185"/>
    </location>
</feature>
<evidence type="ECO:0000313" key="2">
    <source>
        <dbReference type="EMBL" id="NNT71191.1"/>
    </source>
</evidence>
<evidence type="ECO:0000256" key="1">
    <source>
        <dbReference type="SAM" id="Phobius"/>
    </source>
</evidence>
<dbReference type="InterPro" id="IPR022134">
    <property type="entry name" value="DUF3667"/>
</dbReference>
<feature type="transmembrane region" description="Helical" evidence="1">
    <location>
        <begin position="223"/>
        <end position="252"/>
    </location>
</feature>
<keyword evidence="3" id="KW-1185">Reference proteome</keyword>
<proteinExistence type="predicted"/>
<name>A0A7Y3VYA6_9FLAO</name>
<dbReference type="RefSeq" id="WP_171221381.1">
    <property type="nucleotide sequence ID" value="NZ_CP121446.1"/>
</dbReference>
<dbReference type="AlphaFoldDB" id="A0A7Y3VYA6"/>
<dbReference type="EMBL" id="JABEVX010000001">
    <property type="protein sequence ID" value="NNT71191.1"/>
    <property type="molecule type" value="Genomic_DNA"/>
</dbReference>
<sequence length="262" mass="30305">MENNVCCNCANTNVENYCAVCGQKKYRRIDSKYLVEELQYTFLHVNKGFLYTIKSIIKNPGKTAKDFLDGHRVNHYKPILLAFLLAGISSFISLKILDFEKIMMSSYSSPNPEASKQFMRDYSTFVSNYNSFLMMLFIPIVALFTKLVFNSKKHNYYEHVIMNTFGQSAYLLLMIFVFYPIFYFLKDDPGAIISLSFVSYLFVPLLMFWFYKNVYNEMSTGSIIVRILAIVGLGIVVFFVLILIIVVFMIAINGPQAFIQQR</sequence>
<dbReference type="Pfam" id="PF12412">
    <property type="entry name" value="DUF3667"/>
    <property type="match status" value="1"/>
</dbReference>
<dbReference type="Proteomes" id="UP000536509">
    <property type="component" value="Unassembled WGS sequence"/>
</dbReference>
<protein>
    <submittedName>
        <fullName evidence="2">DUF3667 domain-containing protein</fullName>
    </submittedName>
</protein>
<keyword evidence="1" id="KW-0472">Membrane</keyword>
<keyword evidence="1" id="KW-0812">Transmembrane</keyword>
<gene>
    <name evidence="2" type="ORF">HKT18_03080</name>
</gene>
<reference evidence="2 3" key="1">
    <citation type="submission" date="2020-05" db="EMBL/GenBank/DDBJ databases">
        <title>Draft genome of Flavobacterium sp. IMCC34852.</title>
        <authorList>
            <person name="Song J."/>
            <person name="Cho J.-C."/>
        </authorList>
    </citation>
    <scope>NUCLEOTIDE SEQUENCE [LARGE SCALE GENOMIC DNA]</scope>
    <source>
        <strain evidence="2 3">IMCC34852</strain>
    </source>
</reference>